<protein>
    <recommendedName>
        <fullName evidence="2">ORF 12 gene product N-terminal domain-containing protein</fullName>
    </recommendedName>
</protein>
<dbReference type="EMBL" id="LT559118">
    <property type="protein sequence ID" value="SBO91811.1"/>
    <property type="molecule type" value="Genomic_DNA"/>
</dbReference>
<evidence type="ECO:0000259" key="2">
    <source>
        <dbReference type="Pfam" id="PF18042"/>
    </source>
</evidence>
<keyword evidence="1" id="KW-0732">Signal</keyword>
<feature type="chain" id="PRO_5038533920" description="ORF 12 gene product N-terminal domain-containing protein" evidence="1">
    <location>
        <begin position="24"/>
        <end position="130"/>
    </location>
</feature>
<name>A0A1M4DZ22_9ACTN</name>
<feature type="domain" description="ORF 12 gene product N-terminal" evidence="2">
    <location>
        <begin position="32"/>
        <end position="122"/>
    </location>
</feature>
<organism evidence="3">
    <name type="scientific">Nonomuraea gerenzanensis</name>
    <dbReference type="NCBI Taxonomy" id="93944"/>
    <lineage>
        <taxon>Bacteria</taxon>
        <taxon>Bacillati</taxon>
        <taxon>Actinomycetota</taxon>
        <taxon>Actinomycetes</taxon>
        <taxon>Streptosporangiales</taxon>
        <taxon>Streptosporangiaceae</taxon>
        <taxon>Nonomuraea</taxon>
    </lineage>
</organism>
<evidence type="ECO:0000256" key="1">
    <source>
        <dbReference type="SAM" id="SignalP"/>
    </source>
</evidence>
<dbReference type="RefSeq" id="WP_225271156.1">
    <property type="nucleotide sequence ID" value="NZ_CP084058.1"/>
</dbReference>
<dbReference type="Gene3D" id="3.10.450.280">
    <property type="match status" value="1"/>
</dbReference>
<dbReference type="PROSITE" id="PS51257">
    <property type="entry name" value="PROKAR_LIPOPROTEIN"/>
    <property type="match status" value="1"/>
</dbReference>
<dbReference type="Pfam" id="PF18042">
    <property type="entry name" value="ORF_12_N"/>
    <property type="match status" value="1"/>
</dbReference>
<dbReference type="AlphaFoldDB" id="A0A1M4DZ22"/>
<dbReference type="InterPro" id="IPR040846">
    <property type="entry name" value="ORF_12_N"/>
</dbReference>
<feature type="signal peptide" evidence="1">
    <location>
        <begin position="1"/>
        <end position="23"/>
    </location>
</feature>
<accession>A0A1M4DZ22</accession>
<gene>
    <name evidence="3" type="ORF">BN4615_P1325</name>
</gene>
<reference evidence="3" key="1">
    <citation type="submission" date="2016-04" db="EMBL/GenBank/DDBJ databases">
        <authorList>
            <person name="Evans L.H."/>
            <person name="Alamgir A."/>
            <person name="Owens N."/>
            <person name="Weber N.D."/>
            <person name="Virtaneva K."/>
            <person name="Barbian K."/>
            <person name="Babar A."/>
            <person name="Rosenke K."/>
        </authorList>
    </citation>
    <scope>NUCLEOTIDE SEQUENCE</scope>
    <source>
        <strain evidence="3">Nono1</strain>
    </source>
</reference>
<sequence>MRSIPVLAGLFTLLVALVTGCSAAGGGAGVAVPDSAVGKQLQWYLDAVNRTPIPANELSEHLSEAFLKEIPAEKFNGLAKDLAGLKLDELSSTKPNELAGVTSIPAGQQYDTKISVGDDGKIDYLLLDPR</sequence>
<evidence type="ECO:0000313" key="3">
    <source>
        <dbReference type="EMBL" id="SBO91811.1"/>
    </source>
</evidence>
<proteinExistence type="predicted"/>